<name>A0A9F7RA60_ICTPU</name>
<feature type="transmembrane region" description="Helical" evidence="16">
    <location>
        <begin position="927"/>
        <end position="950"/>
    </location>
</feature>
<evidence type="ECO:0000259" key="18">
    <source>
        <dbReference type="Pfam" id="PF16212"/>
    </source>
</evidence>
<feature type="transmembrane region" description="Helical" evidence="16">
    <location>
        <begin position="254"/>
        <end position="280"/>
    </location>
</feature>
<evidence type="ECO:0000256" key="14">
    <source>
        <dbReference type="PIRSR" id="PIRSR606539-2"/>
    </source>
</evidence>
<evidence type="ECO:0000256" key="16">
    <source>
        <dbReference type="RuleBase" id="RU362033"/>
    </source>
</evidence>
<dbReference type="KEGG" id="ipu:108270636"/>
<dbReference type="GO" id="GO:0007030">
    <property type="term" value="P:Golgi organization"/>
    <property type="evidence" value="ECO:0007669"/>
    <property type="project" value="TreeGrafter"/>
</dbReference>
<proteinExistence type="inferred from homology"/>
<evidence type="ECO:0000256" key="6">
    <source>
        <dbReference type="ARBA" id="ARBA00022741"/>
    </source>
</evidence>
<dbReference type="NCBIfam" id="TIGR01652">
    <property type="entry name" value="ATPase-Plipid"/>
    <property type="match status" value="1"/>
</dbReference>
<feature type="binding site" evidence="14">
    <location>
        <position position="589"/>
    </location>
    <ligand>
        <name>ATP</name>
        <dbReference type="ChEBI" id="CHEBI:30616"/>
    </ligand>
</feature>
<feature type="binding site" evidence="14">
    <location>
        <position position="533"/>
    </location>
    <ligand>
        <name>ATP</name>
        <dbReference type="ChEBI" id="CHEBI:30616"/>
    </ligand>
</feature>
<dbReference type="Pfam" id="PF16209">
    <property type="entry name" value="PhoLip_ATPase_N"/>
    <property type="match status" value="1"/>
</dbReference>
<dbReference type="InterPro" id="IPR032630">
    <property type="entry name" value="P_typ_ATPase_c"/>
</dbReference>
<dbReference type="SFLD" id="SFLDS00003">
    <property type="entry name" value="Haloacid_Dehalogenase"/>
    <property type="match status" value="1"/>
</dbReference>
<evidence type="ECO:0000256" key="13">
    <source>
        <dbReference type="PIRSR" id="PIRSR606539-1"/>
    </source>
</evidence>
<gene>
    <name evidence="20" type="primary">atp8b3</name>
</gene>
<dbReference type="InterPro" id="IPR044492">
    <property type="entry name" value="P_typ_ATPase_HD_dom"/>
</dbReference>
<feature type="domain" description="P-type ATPase N-terminal" evidence="17">
    <location>
        <begin position="4"/>
        <end position="54"/>
    </location>
</feature>
<dbReference type="SFLD" id="SFLDF00027">
    <property type="entry name" value="p-type_atpase"/>
    <property type="match status" value="1"/>
</dbReference>
<comment type="subcellular location">
    <subcellularLocation>
        <location evidence="2 16">Membrane</location>
        <topology evidence="2 16">Multi-pass membrane protein</topology>
    </subcellularLocation>
</comment>
<dbReference type="AlphaFoldDB" id="A0A9F7RA60"/>
<dbReference type="GO" id="GO:0005886">
    <property type="term" value="C:plasma membrane"/>
    <property type="evidence" value="ECO:0007669"/>
    <property type="project" value="TreeGrafter"/>
</dbReference>
<dbReference type="PANTHER" id="PTHR24092">
    <property type="entry name" value="PROBABLE PHOSPHOLIPID-TRANSPORTING ATPASE"/>
    <property type="match status" value="1"/>
</dbReference>
<dbReference type="GO" id="GO:0000287">
    <property type="term" value="F:magnesium ion binding"/>
    <property type="evidence" value="ECO:0007669"/>
    <property type="project" value="UniProtKB-UniRule"/>
</dbReference>
<dbReference type="Pfam" id="PF13246">
    <property type="entry name" value="Cation_ATPase"/>
    <property type="match status" value="1"/>
</dbReference>
<evidence type="ECO:0000256" key="2">
    <source>
        <dbReference type="ARBA" id="ARBA00004141"/>
    </source>
</evidence>
<dbReference type="OrthoDB" id="377733at2759"/>
<feature type="binding site" evidence="14">
    <location>
        <position position="375"/>
    </location>
    <ligand>
        <name>ATP</name>
        <dbReference type="ChEBI" id="CHEBI:30616"/>
    </ligand>
</feature>
<dbReference type="SUPFAM" id="SSF56784">
    <property type="entry name" value="HAD-like"/>
    <property type="match status" value="1"/>
</dbReference>
<feature type="transmembrane region" description="Helical" evidence="16">
    <location>
        <begin position="300"/>
        <end position="321"/>
    </location>
</feature>
<dbReference type="Gene3D" id="3.40.50.1000">
    <property type="entry name" value="HAD superfamily/HAD-like"/>
    <property type="match status" value="1"/>
</dbReference>
<feature type="transmembrane region" description="Helical" evidence="16">
    <location>
        <begin position="1032"/>
        <end position="1051"/>
    </location>
</feature>
<reference evidence="20" key="2">
    <citation type="submission" date="2025-08" db="UniProtKB">
        <authorList>
            <consortium name="RefSeq"/>
        </authorList>
    </citation>
    <scope>IDENTIFICATION</scope>
    <source>
        <tissue evidence="20">Blood</tissue>
    </source>
</reference>
<dbReference type="InterPro" id="IPR023299">
    <property type="entry name" value="ATPase_P-typ_cyto_dom_N"/>
</dbReference>
<feature type="binding site" evidence="14">
    <location>
        <position position="670"/>
    </location>
    <ligand>
        <name>ATP</name>
        <dbReference type="ChEBI" id="CHEBI:30616"/>
    </ligand>
</feature>
<feature type="domain" description="P-type ATPase C-terminal" evidence="18">
    <location>
        <begin position="819"/>
        <end position="1063"/>
    </location>
</feature>
<keyword evidence="9 16" id="KW-1278">Translocase</keyword>
<keyword evidence="10 16" id="KW-1133">Transmembrane helix</keyword>
<feature type="binding site" evidence="14">
    <location>
        <position position="373"/>
    </location>
    <ligand>
        <name>ATP</name>
        <dbReference type="ChEBI" id="CHEBI:30616"/>
    </ligand>
</feature>
<keyword evidence="7 14" id="KW-0067">ATP-binding</keyword>
<dbReference type="CTD" id="148229"/>
<keyword evidence="5 15" id="KW-0479">Metal-binding</keyword>
<evidence type="ECO:0000256" key="15">
    <source>
        <dbReference type="PIRSR" id="PIRSR606539-3"/>
    </source>
</evidence>
<dbReference type="SUPFAM" id="SSF81660">
    <property type="entry name" value="Metal cation-transporting ATPase, ATP-binding domain N"/>
    <property type="match status" value="1"/>
</dbReference>
<dbReference type="InterPro" id="IPR032631">
    <property type="entry name" value="P-type_ATPase_N"/>
</dbReference>
<dbReference type="EC" id="7.6.2.1" evidence="16"/>
<dbReference type="GO" id="GO:0045332">
    <property type="term" value="P:phospholipid translocation"/>
    <property type="evidence" value="ECO:0007669"/>
    <property type="project" value="TreeGrafter"/>
</dbReference>
<feature type="active site" description="4-aspartylphosphate intermediate" evidence="13">
    <location>
        <position position="373"/>
    </location>
</feature>
<evidence type="ECO:0000256" key="1">
    <source>
        <dbReference type="ARBA" id="ARBA00001946"/>
    </source>
</evidence>
<feature type="transmembrane region" description="Helical" evidence="16">
    <location>
        <begin position="850"/>
        <end position="871"/>
    </location>
</feature>
<dbReference type="NCBIfam" id="TIGR01494">
    <property type="entry name" value="ATPase_P-type"/>
    <property type="match status" value="1"/>
</dbReference>
<comment type="catalytic activity">
    <reaction evidence="12 16">
        <text>ATP + H2O + phospholipidSide 1 = ADP + phosphate + phospholipidSide 2.</text>
        <dbReference type="EC" id="7.6.2.1"/>
    </reaction>
</comment>
<accession>A0A9F7RA60</accession>
<evidence type="ECO:0000313" key="20">
    <source>
        <dbReference type="RefSeq" id="XP_053539334.1"/>
    </source>
</evidence>
<feature type="binding site" evidence="15">
    <location>
        <position position="797"/>
    </location>
    <ligand>
        <name>Mg(2+)</name>
        <dbReference type="ChEBI" id="CHEBI:18420"/>
    </ligand>
</feature>
<feature type="binding site" evidence="14">
    <location>
        <position position="767"/>
    </location>
    <ligand>
        <name>ATP</name>
        <dbReference type="ChEBI" id="CHEBI:30616"/>
    </ligand>
</feature>
<dbReference type="InterPro" id="IPR008250">
    <property type="entry name" value="ATPase_P-typ_transduc_dom_A_sf"/>
</dbReference>
<dbReference type="Gene3D" id="3.40.1110.10">
    <property type="entry name" value="Calcium-transporting ATPase, cytoplasmic domain N"/>
    <property type="match status" value="1"/>
</dbReference>
<feature type="transmembrane region" description="Helical" evidence="16">
    <location>
        <begin position="883"/>
        <end position="903"/>
    </location>
</feature>
<dbReference type="Gene3D" id="2.70.150.10">
    <property type="entry name" value="Calcium-transporting ATPase, cytoplasmic transduction domain A"/>
    <property type="match status" value="1"/>
</dbReference>
<organism evidence="19 20">
    <name type="scientific">Ictalurus punctatus</name>
    <name type="common">Channel catfish</name>
    <name type="synonym">Silurus punctatus</name>
    <dbReference type="NCBI Taxonomy" id="7998"/>
    <lineage>
        <taxon>Eukaryota</taxon>
        <taxon>Metazoa</taxon>
        <taxon>Chordata</taxon>
        <taxon>Craniata</taxon>
        <taxon>Vertebrata</taxon>
        <taxon>Euteleostomi</taxon>
        <taxon>Actinopterygii</taxon>
        <taxon>Neopterygii</taxon>
        <taxon>Teleostei</taxon>
        <taxon>Ostariophysi</taxon>
        <taxon>Siluriformes</taxon>
        <taxon>Ictaluridae</taxon>
        <taxon>Ictalurus</taxon>
    </lineage>
</organism>
<feature type="binding site" evidence="14">
    <location>
        <position position="797"/>
    </location>
    <ligand>
        <name>ATP</name>
        <dbReference type="ChEBI" id="CHEBI:30616"/>
    </ligand>
</feature>
<dbReference type="PROSITE" id="PS00154">
    <property type="entry name" value="ATPASE_E1_E2"/>
    <property type="match status" value="1"/>
</dbReference>
<feature type="transmembrane region" description="Helical" evidence="16">
    <location>
        <begin position="32"/>
        <end position="59"/>
    </location>
</feature>
<evidence type="ECO:0000256" key="10">
    <source>
        <dbReference type="ARBA" id="ARBA00022989"/>
    </source>
</evidence>
<feature type="binding site" evidence="15">
    <location>
        <position position="793"/>
    </location>
    <ligand>
        <name>Mg(2+)</name>
        <dbReference type="ChEBI" id="CHEBI:18420"/>
    </ligand>
</feature>
<dbReference type="RefSeq" id="XP_053539334.1">
    <property type="nucleotide sequence ID" value="XM_053683359.1"/>
</dbReference>
<feature type="binding site" evidence="14">
    <location>
        <position position="669"/>
    </location>
    <ligand>
        <name>ATP</name>
        <dbReference type="ChEBI" id="CHEBI:30616"/>
    </ligand>
</feature>
<evidence type="ECO:0000256" key="7">
    <source>
        <dbReference type="ARBA" id="ARBA00022840"/>
    </source>
</evidence>
<dbReference type="SUPFAM" id="SSF81665">
    <property type="entry name" value="Calcium ATPase, transmembrane domain M"/>
    <property type="match status" value="1"/>
</dbReference>
<dbReference type="PRINTS" id="PR00119">
    <property type="entry name" value="CATATPASE"/>
</dbReference>
<evidence type="ECO:0000313" key="19">
    <source>
        <dbReference type="Proteomes" id="UP000221080"/>
    </source>
</evidence>
<dbReference type="InterPro" id="IPR023298">
    <property type="entry name" value="ATPase_P-typ_TM_dom_sf"/>
</dbReference>
<dbReference type="InterPro" id="IPR018303">
    <property type="entry name" value="ATPase_P-typ_P_site"/>
</dbReference>
<evidence type="ECO:0000256" key="5">
    <source>
        <dbReference type="ARBA" id="ARBA00022723"/>
    </source>
</evidence>
<dbReference type="PANTHER" id="PTHR24092:SF198">
    <property type="entry name" value="PHOSPHOLIPID-TRANSPORTING ATPASE"/>
    <property type="match status" value="1"/>
</dbReference>
<feature type="transmembrane region" description="Helical" evidence="16">
    <location>
        <begin position="962"/>
        <end position="979"/>
    </location>
</feature>
<dbReference type="GO" id="GO:0005524">
    <property type="term" value="F:ATP binding"/>
    <property type="evidence" value="ECO:0007669"/>
    <property type="project" value="UniProtKB-UniRule"/>
</dbReference>
<feature type="binding site" evidence="14">
    <location>
        <position position="492"/>
    </location>
    <ligand>
        <name>ATP</name>
        <dbReference type="ChEBI" id="CHEBI:30616"/>
    </ligand>
</feature>
<keyword evidence="11 16" id="KW-0472">Membrane</keyword>
<dbReference type="FunFam" id="3.40.50.1000:FF:000014">
    <property type="entry name" value="Phospholipid-transporting ATPase"/>
    <property type="match status" value="1"/>
</dbReference>
<dbReference type="InterPro" id="IPR006539">
    <property type="entry name" value="P-type_ATPase_IV"/>
</dbReference>
<sequence length="1094" mass="124467">MDQDNVVRSYKYTPLTFLPRNLYEQFQRAANFFFLLVVIMQCIPAIATLSWYIIMLPLVTVLTIRGTKDLLTDLSSLTHSEESALCMHDAHDWLMSLMDSFTAAQWKDVCVGDVLRIHRDQVIPADLFLLCSTEPHSLCYIETADIDGETNLKFRQALSITHNELTSGPVEELLQFFDGVVWCEEPNSRLYSFKGELHWQGQCYLLDNDHILLRQTVLRNTDTAYGLAIYTGSDSKILRNSGNLKMKKTQVEKFLNKVVGMIVLSMLIIALLLAVGCALFEHLISPNIEVLAAIDGNFKAAYWGFLTFWGYIVLLSPAMPLSLYISFELIHVVQCVLIDWDIEMYCEESNSPAQVQTKSLSEELGQVGHLLTDKTGTLTQNHLLFRQCCIAGQIYGLYTTIFFFFQLSSHYHLMEYLKIMRDLAANSKPLDLSWNCFSCGGLPFSDQRLVDRLRGQSCPESREFFTALALCHTVMCEWRDGFPHYQAASPDEQALVCAARELGWVFLSRTRDSLMVSELGITRQYQLLALLEFTSKRRCMSVLVRTSEGAIKLYCKGADAVVLERLQKSNMHEENTKQALEVFAQSCLRTFCVAVRSVCEAQWVEWSHALRQVAIATTCQESMLEELHDRMERELTILGVAAIEDRLQEGVPETIVSLRQAGVKVWMLTGDKTETAVNVGYACKLIDPETKLFQGEELREILQSPCKELCFNKNKVSHVWSTHKMSQWRKSAVVVDGFELENLIKTPELGARFVYLCNQCQSVLCCRVTPGQKAEIVELVKKFASSITMAIGDGANDVNMIKMAHIGVGVRGVEDGQAVQNADFALAQFRFLRRLLLVHGHWSYHRICSFLNYFLYKTTSFALVNIWFSLYNGFSAQVMYESWFISLYSILYTSLPVQCLGLFDQNMSAESCIRWPEHYMVGQRQELFNPITIFVTLIYAIYTSIILFFLPFGVFQDSDLDYQTLAVTVEMSAVFSATVEISLQTKYWTKYNFAAVFLSLVLFFLSTIILHSPRLFTSSPKDYNFFGASLNAFANPVVWLASFLTSCTAVLPSITRQALKVILVNPNKHKIHSLKEPVELQSWIRKESPHHHLS</sequence>
<comment type="similarity">
    <text evidence="3 16">Belongs to the cation transport ATPase (P-type) (TC 3.A.3) family. Type IV subfamily.</text>
</comment>
<dbReference type="GeneID" id="108270636"/>
<dbReference type="GO" id="GO:0140326">
    <property type="term" value="F:ATPase-coupled intramembrane lipid transporter activity"/>
    <property type="evidence" value="ECO:0007669"/>
    <property type="project" value="UniProtKB-EC"/>
</dbReference>
<keyword evidence="4 16" id="KW-0812">Transmembrane</keyword>
<dbReference type="SUPFAM" id="SSF81653">
    <property type="entry name" value="Calcium ATPase, transduction domain A"/>
    <property type="match status" value="1"/>
</dbReference>
<evidence type="ECO:0000256" key="8">
    <source>
        <dbReference type="ARBA" id="ARBA00022842"/>
    </source>
</evidence>
<dbReference type="Proteomes" id="UP000221080">
    <property type="component" value="Chromosome 10"/>
</dbReference>
<feature type="binding site" evidence="14">
    <location>
        <position position="773"/>
    </location>
    <ligand>
        <name>ATP</name>
        <dbReference type="ChEBI" id="CHEBI:30616"/>
    </ligand>
</feature>
<feature type="binding site" evidence="14">
    <location>
        <position position="671"/>
    </location>
    <ligand>
        <name>ATP</name>
        <dbReference type="ChEBI" id="CHEBI:30616"/>
    </ligand>
</feature>
<feature type="binding site" evidence="14">
    <location>
        <position position="556"/>
    </location>
    <ligand>
        <name>ATP</name>
        <dbReference type="ChEBI" id="CHEBI:30616"/>
    </ligand>
</feature>
<feature type="binding site" evidence="14">
    <location>
        <position position="374"/>
    </location>
    <ligand>
        <name>ATP</name>
        <dbReference type="ChEBI" id="CHEBI:30616"/>
    </ligand>
</feature>
<feature type="binding site" evidence="15">
    <location>
        <position position="373"/>
    </location>
    <ligand>
        <name>Mg(2+)</name>
        <dbReference type="ChEBI" id="CHEBI:18420"/>
    </ligand>
</feature>
<keyword evidence="6 14" id="KW-0547">Nucleotide-binding</keyword>
<evidence type="ECO:0000256" key="11">
    <source>
        <dbReference type="ARBA" id="ARBA00023136"/>
    </source>
</evidence>
<evidence type="ECO:0000259" key="17">
    <source>
        <dbReference type="Pfam" id="PF16209"/>
    </source>
</evidence>
<feature type="binding site" evidence="14">
    <location>
        <position position="796"/>
    </location>
    <ligand>
        <name>ATP</name>
        <dbReference type="ChEBI" id="CHEBI:30616"/>
    </ligand>
</feature>
<dbReference type="Pfam" id="PF16212">
    <property type="entry name" value="PhoLip_ATPase_C"/>
    <property type="match status" value="1"/>
</dbReference>
<feature type="transmembrane region" description="Helical" evidence="16">
    <location>
        <begin position="991"/>
        <end position="1012"/>
    </location>
</feature>
<dbReference type="InterPro" id="IPR036412">
    <property type="entry name" value="HAD-like_sf"/>
</dbReference>
<dbReference type="GO" id="GO:0016887">
    <property type="term" value="F:ATP hydrolysis activity"/>
    <property type="evidence" value="ECO:0007669"/>
    <property type="project" value="InterPro"/>
</dbReference>
<evidence type="ECO:0000256" key="4">
    <source>
        <dbReference type="ARBA" id="ARBA00022692"/>
    </source>
</evidence>
<dbReference type="GO" id="GO:0005802">
    <property type="term" value="C:trans-Golgi network"/>
    <property type="evidence" value="ECO:0007669"/>
    <property type="project" value="TreeGrafter"/>
</dbReference>
<dbReference type="InterPro" id="IPR001757">
    <property type="entry name" value="P_typ_ATPase"/>
</dbReference>
<keyword evidence="19" id="KW-1185">Reference proteome</keyword>
<keyword evidence="8 15" id="KW-0460">Magnesium</keyword>
<dbReference type="SFLD" id="SFLDG00002">
    <property type="entry name" value="C1.7:_P-type_atpase_like"/>
    <property type="match status" value="1"/>
</dbReference>
<reference evidence="19" key="1">
    <citation type="journal article" date="2016" name="Nat. Commun.">
        <title>The channel catfish genome sequence provides insights into the evolution of scale formation in teleosts.</title>
        <authorList>
            <person name="Liu Z."/>
            <person name="Liu S."/>
            <person name="Yao J."/>
            <person name="Bao L."/>
            <person name="Zhang J."/>
            <person name="Li Y."/>
            <person name="Jiang C."/>
            <person name="Sun L."/>
            <person name="Wang R."/>
            <person name="Zhang Y."/>
            <person name="Zhou T."/>
            <person name="Zeng Q."/>
            <person name="Fu Q."/>
            <person name="Gao S."/>
            <person name="Li N."/>
            <person name="Koren S."/>
            <person name="Jiang Y."/>
            <person name="Zimin A."/>
            <person name="Xu P."/>
            <person name="Phillippy A.M."/>
            <person name="Geng X."/>
            <person name="Song L."/>
            <person name="Sun F."/>
            <person name="Li C."/>
            <person name="Wang X."/>
            <person name="Chen A."/>
            <person name="Jin Y."/>
            <person name="Yuan Z."/>
            <person name="Yang Y."/>
            <person name="Tan S."/>
            <person name="Peatman E."/>
            <person name="Lu J."/>
            <person name="Qin Z."/>
            <person name="Dunham R."/>
            <person name="Li Z."/>
            <person name="Sonstegard T."/>
            <person name="Feng J."/>
            <person name="Danzmann R.G."/>
            <person name="Schroeder S."/>
            <person name="Scheffler B."/>
            <person name="Duke M.V."/>
            <person name="Ballard L."/>
            <person name="Kucuktas H."/>
            <person name="Kaltenboeck L."/>
            <person name="Liu H."/>
            <person name="Armbruster J."/>
            <person name="Xie Y."/>
            <person name="Kirby M.L."/>
            <person name="Tian Y."/>
            <person name="Flanagan M.E."/>
            <person name="Mu W."/>
            <person name="Waldbieser G.C."/>
        </authorList>
    </citation>
    <scope>NUCLEOTIDE SEQUENCE [LARGE SCALE GENOMIC DNA]</scope>
    <source>
        <strain evidence="19">SDA103</strain>
    </source>
</reference>
<comment type="cofactor">
    <cofactor evidence="1 15">
        <name>Mg(2+)</name>
        <dbReference type="ChEBI" id="CHEBI:18420"/>
    </cofactor>
</comment>
<protein>
    <recommendedName>
        <fullName evidence="16">Phospholipid-transporting ATPase</fullName>
        <ecNumber evidence="16">7.6.2.1</ecNumber>
    </recommendedName>
</protein>
<evidence type="ECO:0000256" key="3">
    <source>
        <dbReference type="ARBA" id="ARBA00008109"/>
    </source>
</evidence>
<feature type="binding site" evidence="15">
    <location>
        <position position="375"/>
    </location>
    <ligand>
        <name>Mg(2+)</name>
        <dbReference type="ChEBI" id="CHEBI:18420"/>
    </ligand>
</feature>
<evidence type="ECO:0000256" key="12">
    <source>
        <dbReference type="ARBA" id="ARBA00034036"/>
    </source>
</evidence>
<dbReference type="InterPro" id="IPR023214">
    <property type="entry name" value="HAD_sf"/>
</dbReference>
<evidence type="ECO:0000256" key="9">
    <source>
        <dbReference type="ARBA" id="ARBA00022967"/>
    </source>
</evidence>